<dbReference type="Pfam" id="PF01494">
    <property type="entry name" value="FAD_binding_3"/>
    <property type="match status" value="1"/>
</dbReference>
<evidence type="ECO:0000259" key="2">
    <source>
        <dbReference type="Pfam" id="PF01494"/>
    </source>
</evidence>
<accession>A0A3S5GYG3</accession>
<keyword evidence="3" id="KW-0503">Monooxygenase</keyword>
<dbReference type="GO" id="GO:0019622">
    <property type="term" value="P:3-(3-hydroxy)phenylpropionate catabolic process"/>
    <property type="evidence" value="ECO:0007669"/>
    <property type="project" value="TreeGrafter"/>
</dbReference>
<organism evidence="3">
    <name type="scientific">Phaselicystis flava</name>
    <dbReference type="NCBI Taxonomy" id="525924"/>
    <lineage>
        <taxon>Bacteria</taxon>
        <taxon>Pseudomonadati</taxon>
        <taxon>Myxococcota</taxon>
        <taxon>Polyangia</taxon>
        <taxon>Polyangiales</taxon>
        <taxon>Phaselicystidaceae</taxon>
        <taxon>Phaselicystis</taxon>
    </lineage>
</organism>
<sequence length="385" mass="40918">MTDRCDVAIVGGGPVGLFLGCLLAQQGVDARVYERRTTRHVHSRAVGVHPPGLACLAEVGVAEPLIRRGVCVRRALAFGARRALGSVSFSSLPGPHGFVLCVPQRETERALEARLGALSEQALRAGWEVLAIEAGAAEARLTVRHSGAPQTVHARFVVGCDGKHSRVREAAGIAFPGGPYREHFMMADSADETGFGHDAAIFMTREGVVESFPLPNGQRRWVVGLGAERREASAALVEALVARRTGQVARAATATMISAFTAERYIASTFARGSIALAGDAAHVISPIGGQGMNLGWLDARLLARGLVAGLREPARVEASMQRYAVERRRAARAGARRAELFMTIGQRRTLLPLRDALIEGMLSRPLVGQAAQLFTMRGLASAGA</sequence>
<dbReference type="SUPFAM" id="SSF51905">
    <property type="entry name" value="FAD/NAD(P)-binding domain"/>
    <property type="match status" value="1"/>
</dbReference>
<dbReference type="InterPro" id="IPR002938">
    <property type="entry name" value="FAD-bd"/>
</dbReference>
<dbReference type="Gene3D" id="3.50.50.60">
    <property type="entry name" value="FAD/NAD(P)-binding domain"/>
    <property type="match status" value="1"/>
</dbReference>
<dbReference type="AlphaFoldDB" id="A0A3S5GYG3"/>
<dbReference type="InterPro" id="IPR036188">
    <property type="entry name" value="FAD/NAD-bd_sf"/>
</dbReference>
<proteinExistence type="predicted"/>
<dbReference type="GO" id="GO:0008688">
    <property type="term" value="F:3-(3-hydroxyphenyl)propionate hydroxylase activity"/>
    <property type="evidence" value="ECO:0007669"/>
    <property type="project" value="TreeGrafter"/>
</dbReference>
<dbReference type="EMBL" id="MH908922">
    <property type="protein sequence ID" value="AYM54399.1"/>
    <property type="molecule type" value="Genomic_DNA"/>
</dbReference>
<feature type="domain" description="FAD-binding" evidence="2">
    <location>
        <begin position="4"/>
        <end position="337"/>
    </location>
</feature>
<name>A0A3S5GYG3_9BACT</name>
<evidence type="ECO:0000256" key="1">
    <source>
        <dbReference type="ARBA" id="ARBA00023002"/>
    </source>
</evidence>
<keyword evidence="1" id="KW-0560">Oxidoreductase</keyword>
<protein>
    <submittedName>
        <fullName evidence="3">Monooxygenase FAD-binding protein</fullName>
    </submittedName>
</protein>
<dbReference type="Gene3D" id="3.30.70.2450">
    <property type="match status" value="1"/>
</dbReference>
<dbReference type="PRINTS" id="PR00420">
    <property type="entry name" value="RNGMNOXGNASE"/>
</dbReference>
<dbReference type="PROSITE" id="PS51257">
    <property type="entry name" value="PROKAR_LIPOPROTEIN"/>
    <property type="match status" value="1"/>
</dbReference>
<dbReference type="InterPro" id="IPR050631">
    <property type="entry name" value="PheA/TfdB_FAD_monoxygenase"/>
</dbReference>
<reference evidence="3" key="1">
    <citation type="journal article" date="2018" name="J. Ind. Microbiol. Biotechnol.">
        <title>Genome mining reveals uncommon alkylpyrones as type III PKS products from myxobacteria.</title>
        <authorList>
            <person name="Hug J.J."/>
            <person name="Panter F."/>
            <person name="Krug D."/>
            <person name="Muller R."/>
        </authorList>
    </citation>
    <scope>NUCLEOTIDE SEQUENCE</scope>
    <source>
        <strain evidence="3">MSr9315</strain>
    </source>
</reference>
<dbReference type="PANTHER" id="PTHR43476">
    <property type="entry name" value="3-(3-HYDROXY-PHENYL)PROPIONATE/3-HYDROXYCINNAMIC ACID HYDROXYLASE"/>
    <property type="match status" value="1"/>
</dbReference>
<dbReference type="PANTHER" id="PTHR43476:SF3">
    <property type="entry name" value="FAD-BINDING MONOOXYGENASE"/>
    <property type="match status" value="1"/>
</dbReference>
<evidence type="ECO:0000313" key="3">
    <source>
        <dbReference type="EMBL" id="AYM54399.1"/>
    </source>
</evidence>
<dbReference type="GO" id="GO:0071949">
    <property type="term" value="F:FAD binding"/>
    <property type="evidence" value="ECO:0007669"/>
    <property type="project" value="InterPro"/>
</dbReference>